<dbReference type="EMBL" id="SDMP01000008">
    <property type="protein sequence ID" value="RYR43334.1"/>
    <property type="molecule type" value="Genomic_DNA"/>
</dbReference>
<accession>A0A445BX67</accession>
<keyword evidence="2" id="KW-0732">Signal</keyword>
<evidence type="ECO:0000256" key="2">
    <source>
        <dbReference type="SAM" id="SignalP"/>
    </source>
</evidence>
<proteinExistence type="predicted"/>
<dbReference type="AlphaFoldDB" id="A0A445BX67"/>
<feature type="chain" id="PRO_5019314576" description="Cell wall protein" evidence="2">
    <location>
        <begin position="28"/>
        <end position="118"/>
    </location>
</feature>
<dbReference type="Proteomes" id="UP000289738">
    <property type="component" value="Chromosome A08"/>
</dbReference>
<evidence type="ECO:0008006" key="5">
    <source>
        <dbReference type="Google" id="ProtNLM"/>
    </source>
</evidence>
<name>A0A445BX67_ARAHY</name>
<dbReference type="PANTHER" id="PTHR36733">
    <property type="entry name" value="CELL WALL PROTEIN-RELATED"/>
    <property type="match status" value="1"/>
</dbReference>
<dbReference type="Gramene" id="arahy.Tifrunner.gnm2.ann2.Ah08g215200.1">
    <property type="protein sequence ID" value="arahy.Tifrunner.gnm2.ann2.Ah08g215200.1-CDS-1"/>
    <property type="gene ID" value="arahy.Tifrunner.gnm2.ann2.Ah08g215200"/>
</dbReference>
<evidence type="ECO:0000313" key="4">
    <source>
        <dbReference type="Proteomes" id="UP000289738"/>
    </source>
</evidence>
<dbReference type="OrthoDB" id="1931827at2759"/>
<evidence type="ECO:0000256" key="1">
    <source>
        <dbReference type="SAM" id="MobiDB-lite"/>
    </source>
</evidence>
<evidence type="ECO:0000313" key="3">
    <source>
        <dbReference type="EMBL" id="RYR43334.1"/>
    </source>
</evidence>
<keyword evidence="4" id="KW-1185">Reference proteome</keyword>
<organism evidence="3 4">
    <name type="scientific">Arachis hypogaea</name>
    <name type="common">Peanut</name>
    <dbReference type="NCBI Taxonomy" id="3818"/>
    <lineage>
        <taxon>Eukaryota</taxon>
        <taxon>Viridiplantae</taxon>
        <taxon>Streptophyta</taxon>
        <taxon>Embryophyta</taxon>
        <taxon>Tracheophyta</taxon>
        <taxon>Spermatophyta</taxon>
        <taxon>Magnoliopsida</taxon>
        <taxon>eudicotyledons</taxon>
        <taxon>Gunneridae</taxon>
        <taxon>Pentapetalae</taxon>
        <taxon>rosids</taxon>
        <taxon>fabids</taxon>
        <taxon>Fabales</taxon>
        <taxon>Fabaceae</taxon>
        <taxon>Papilionoideae</taxon>
        <taxon>50 kb inversion clade</taxon>
        <taxon>dalbergioids sensu lato</taxon>
        <taxon>Dalbergieae</taxon>
        <taxon>Pterocarpus clade</taxon>
        <taxon>Arachis</taxon>
    </lineage>
</organism>
<comment type="caution">
    <text evidence="3">The sequence shown here is derived from an EMBL/GenBank/DDBJ whole genome shotgun (WGS) entry which is preliminary data.</text>
</comment>
<reference evidence="3 4" key="1">
    <citation type="submission" date="2019-01" db="EMBL/GenBank/DDBJ databases">
        <title>Sequencing of cultivated peanut Arachis hypogaea provides insights into genome evolution and oil improvement.</title>
        <authorList>
            <person name="Chen X."/>
        </authorList>
    </citation>
    <scope>NUCLEOTIDE SEQUENCE [LARGE SCALE GENOMIC DNA]</scope>
    <source>
        <strain evidence="4">cv. Fuhuasheng</strain>
        <tissue evidence="3">Leaves</tissue>
    </source>
</reference>
<dbReference type="PANTHER" id="PTHR36733:SF1">
    <property type="entry name" value="CELL WALL PROTEIN-RELATED"/>
    <property type="match status" value="1"/>
</dbReference>
<sequence length="118" mass="11884">MAYKASSLLVLVLISSILLSIASQAVAARNSIPNNSSKNDKKEPQFMFRSDGVYIPGIGRVGLPGFQPQNPFLGGSGGGSAPAGGSYVPGGDDTLVPNPGFEVPTPGSGGAVPTPVFP</sequence>
<gene>
    <name evidence="3" type="ORF">Ahy_A08g039755</name>
</gene>
<dbReference type="InterPro" id="IPR034565">
    <property type="entry name" value="Put_cell_wall"/>
</dbReference>
<feature type="region of interest" description="Disordered" evidence="1">
    <location>
        <begin position="69"/>
        <end position="118"/>
    </location>
</feature>
<protein>
    <recommendedName>
        <fullName evidence="5">Cell wall protein</fullName>
    </recommendedName>
</protein>
<feature type="signal peptide" evidence="2">
    <location>
        <begin position="1"/>
        <end position="27"/>
    </location>
</feature>